<gene>
    <name evidence="3" type="ORF">FAEPRAA2165_02070</name>
</gene>
<feature type="compositionally biased region" description="Basic and acidic residues" evidence="2">
    <location>
        <begin position="319"/>
        <end position="331"/>
    </location>
</feature>
<feature type="compositionally biased region" description="Basic and acidic residues" evidence="2">
    <location>
        <begin position="1"/>
        <end position="13"/>
    </location>
</feature>
<name>C7H6Y7_FAED2</name>
<accession>C7H6Y7</accession>
<dbReference type="eggNOG" id="COG3843">
    <property type="taxonomic scope" value="Bacteria"/>
</dbReference>
<feature type="coiled-coil region" evidence="1">
    <location>
        <begin position="275"/>
        <end position="302"/>
    </location>
</feature>
<reference evidence="3" key="1">
    <citation type="submission" date="2009-08" db="EMBL/GenBank/DDBJ databases">
        <authorList>
            <person name="Weinstock G."/>
            <person name="Sodergren E."/>
            <person name="Clifton S."/>
            <person name="Fulton L."/>
            <person name="Fulton B."/>
            <person name="Courtney L."/>
            <person name="Fronick C."/>
            <person name="Harrison M."/>
            <person name="Strong C."/>
            <person name="Farmer C."/>
            <person name="Delahaunty K."/>
            <person name="Markovic C."/>
            <person name="Hall O."/>
            <person name="Minx P."/>
            <person name="Tomlinson C."/>
            <person name="Mitreva M."/>
            <person name="Nelson J."/>
            <person name="Hou S."/>
            <person name="Wollam A."/>
            <person name="Pepin K.H."/>
            <person name="Johnson M."/>
            <person name="Bhonagiri V."/>
            <person name="Nash W.E."/>
            <person name="Warren W."/>
            <person name="Chinwalla A."/>
            <person name="Mardis E.R."/>
            <person name="Wilson R.K."/>
        </authorList>
    </citation>
    <scope>NUCLEOTIDE SEQUENCE [LARGE SCALE GENOMIC DNA]</scope>
    <source>
        <strain evidence="3">A2-165</strain>
    </source>
</reference>
<dbReference type="EMBL" id="ACOP02000052">
    <property type="protein sequence ID" value="EEU96317.1"/>
    <property type="molecule type" value="Genomic_DNA"/>
</dbReference>
<organism evidence="3 4">
    <name type="scientific">Faecalibacterium duncaniae (strain DSM 17677 / JCM 31915 / A2-165)</name>
    <name type="common">Faecalibacterium prausnitzii</name>
    <dbReference type="NCBI Taxonomy" id="411483"/>
    <lineage>
        <taxon>Bacteria</taxon>
        <taxon>Bacillati</taxon>
        <taxon>Bacillota</taxon>
        <taxon>Clostridia</taxon>
        <taxon>Eubacteriales</taxon>
        <taxon>Oscillospiraceae</taxon>
        <taxon>Faecalibacterium</taxon>
    </lineage>
</organism>
<evidence type="ECO:0000256" key="2">
    <source>
        <dbReference type="SAM" id="MobiDB-lite"/>
    </source>
</evidence>
<evidence type="ECO:0000313" key="4">
    <source>
        <dbReference type="Proteomes" id="UP000004619"/>
    </source>
</evidence>
<dbReference type="PATRIC" id="fig|411483.3.peg.1867"/>
<dbReference type="STRING" id="411483.FAEPRAA2165_02070"/>
<dbReference type="AlphaFoldDB" id="C7H6Y7"/>
<protein>
    <recommendedName>
        <fullName evidence="5">Relaxase</fullName>
    </recommendedName>
</protein>
<evidence type="ECO:0000256" key="1">
    <source>
        <dbReference type="SAM" id="Coils"/>
    </source>
</evidence>
<keyword evidence="4" id="KW-1185">Reference proteome</keyword>
<evidence type="ECO:0000313" key="3">
    <source>
        <dbReference type="EMBL" id="EEU96317.1"/>
    </source>
</evidence>
<feature type="region of interest" description="Disordered" evidence="2">
    <location>
        <begin position="311"/>
        <end position="331"/>
    </location>
</feature>
<keyword evidence="1" id="KW-0175">Coiled coil</keyword>
<feature type="coiled-coil region" evidence="1">
    <location>
        <begin position="197"/>
        <end position="227"/>
    </location>
</feature>
<dbReference type="Proteomes" id="UP000004619">
    <property type="component" value="Unassembled WGS sequence"/>
</dbReference>
<comment type="caution">
    <text evidence="3">The sequence shown here is derived from an EMBL/GenBank/DDBJ whole genome shotgun (WGS) entry which is preliminary data.</text>
</comment>
<proteinExistence type="predicted"/>
<feature type="region of interest" description="Disordered" evidence="2">
    <location>
        <begin position="1"/>
        <end position="31"/>
    </location>
</feature>
<dbReference type="HOGENOM" id="CLU_040918_0_0_9"/>
<sequence>MQRKGQEKLDKEAAALPAGEQPAKPTKFETDKEKLRQIIRAALSSAASYDEFAAVLLQQGVTVKESRGRLSYLTPDRTKPITARKLGDDFDRAAVLALLEQNTHRATEQTAAIPEYPRSIKERLESKKAVQTTPEKDGIQRMVDRAAKRAEGKGVGYDRWAAIHNLKQMAATVAAYGQYGYSPEELDAALVSANADLQDSTAKLKALDAAIREKKELQTQVLAYAKTKPARDGLKAQKTEKARSTYRERHESDFIIADAATRYFRAHGVSKLPSHKALQAEIELLTAEKNAHYNEYREKKARVKELHTVKSNLSQILQGEKDRQKKHEQER</sequence>
<evidence type="ECO:0008006" key="5">
    <source>
        <dbReference type="Google" id="ProtNLM"/>
    </source>
</evidence>